<dbReference type="Pfam" id="PF13424">
    <property type="entry name" value="TPR_12"/>
    <property type="match status" value="1"/>
</dbReference>
<dbReference type="InterPro" id="IPR056681">
    <property type="entry name" value="DUF7779"/>
</dbReference>
<dbReference type="GO" id="GO:0043531">
    <property type="term" value="F:ADP binding"/>
    <property type="evidence" value="ECO:0007669"/>
    <property type="project" value="InterPro"/>
</dbReference>
<name>A0A1L9S3Z5_ASPWE</name>
<dbReference type="SUPFAM" id="SSF52540">
    <property type="entry name" value="P-loop containing nucleoside triphosphate hydrolases"/>
    <property type="match status" value="1"/>
</dbReference>
<dbReference type="PANTHER" id="PTHR35205">
    <property type="entry name" value="NB-ARC AND TPR DOMAIN PROTEIN"/>
    <property type="match status" value="1"/>
</dbReference>
<reference evidence="5" key="1">
    <citation type="journal article" date="2017" name="Genome Biol.">
        <title>Comparative genomics reveals high biological diversity and specific adaptations in the industrially and medically important fungal genus Aspergillus.</title>
        <authorList>
            <person name="de Vries R.P."/>
            <person name="Riley R."/>
            <person name="Wiebenga A."/>
            <person name="Aguilar-Osorio G."/>
            <person name="Amillis S."/>
            <person name="Uchima C.A."/>
            <person name="Anderluh G."/>
            <person name="Asadollahi M."/>
            <person name="Askin M."/>
            <person name="Barry K."/>
            <person name="Battaglia E."/>
            <person name="Bayram O."/>
            <person name="Benocci T."/>
            <person name="Braus-Stromeyer S.A."/>
            <person name="Caldana C."/>
            <person name="Canovas D."/>
            <person name="Cerqueira G.C."/>
            <person name="Chen F."/>
            <person name="Chen W."/>
            <person name="Choi C."/>
            <person name="Clum A."/>
            <person name="Dos Santos R.A."/>
            <person name="Damasio A.R."/>
            <person name="Diallinas G."/>
            <person name="Emri T."/>
            <person name="Fekete E."/>
            <person name="Flipphi M."/>
            <person name="Freyberg S."/>
            <person name="Gallo A."/>
            <person name="Gournas C."/>
            <person name="Habgood R."/>
            <person name="Hainaut M."/>
            <person name="Harispe M.L."/>
            <person name="Henrissat B."/>
            <person name="Hilden K.S."/>
            <person name="Hope R."/>
            <person name="Hossain A."/>
            <person name="Karabika E."/>
            <person name="Karaffa L."/>
            <person name="Karanyi Z."/>
            <person name="Krasevec N."/>
            <person name="Kuo A."/>
            <person name="Kusch H."/>
            <person name="LaButti K."/>
            <person name="Lagendijk E.L."/>
            <person name="Lapidus A."/>
            <person name="Levasseur A."/>
            <person name="Lindquist E."/>
            <person name="Lipzen A."/>
            <person name="Logrieco A.F."/>
            <person name="MacCabe A."/>
            <person name="Maekelae M.R."/>
            <person name="Malavazi I."/>
            <person name="Melin P."/>
            <person name="Meyer V."/>
            <person name="Mielnichuk N."/>
            <person name="Miskei M."/>
            <person name="Molnar A.P."/>
            <person name="Mule G."/>
            <person name="Ngan C.Y."/>
            <person name="Orejas M."/>
            <person name="Orosz E."/>
            <person name="Ouedraogo J.P."/>
            <person name="Overkamp K.M."/>
            <person name="Park H.-S."/>
            <person name="Perrone G."/>
            <person name="Piumi F."/>
            <person name="Punt P.J."/>
            <person name="Ram A.F."/>
            <person name="Ramon A."/>
            <person name="Rauscher S."/>
            <person name="Record E."/>
            <person name="Riano-Pachon D.M."/>
            <person name="Robert V."/>
            <person name="Roehrig J."/>
            <person name="Ruller R."/>
            <person name="Salamov A."/>
            <person name="Salih N.S."/>
            <person name="Samson R.A."/>
            <person name="Sandor E."/>
            <person name="Sanguinetti M."/>
            <person name="Schuetze T."/>
            <person name="Sepcic K."/>
            <person name="Shelest E."/>
            <person name="Sherlock G."/>
            <person name="Sophianopoulou V."/>
            <person name="Squina F.M."/>
            <person name="Sun H."/>
            <person name="Susca A."/>
            <person name="Todd R.B."/>
            <person name="Tsang A."/>
            <person name="Unkles S.E."/>
            <person name="van de Wiele N."/>
            <person name="van Rossen-Uffink D."/>
            <person name="Oliveira J.V."/>
            <person name="Vesth T.C."/>
            <person name="Visser J."/>
            <person name="Yu J.-H."/>
            <person name="Zhou M."/>
            <person name="Andersen M.R."/>
            <person name="Archer D.B."/>
            <person name="Baker S.E."/>
            <person name="Benoit I."/>
            <person name="Brakhage A.A."/>
            <person name="Braus G.H."/>
            <person name="Fischer R."/>
            <person name="Frisvad J.C."/>
            <person name="Goldman G.H."/>
            <person name="Houbraken J."/>
            <person name="Oakley B."/>
            <person name="Pocsi I."/>
            <person name="Scazzocchio C."/>
            <person name="Seiboth B."/>
            <person name="vanKuyk P.A."/>
            <person name="Wortman J."/>
            <person name="Dyer P.S."/>
            <person name="Grigoriev I.V."/>
        </authorList>
    </citation>
    <scope>NUCLEOTIDE SEQUENCE [LARGE SCALE GENOMIC DNA]</scope>
    <source>
        <strain evidence="5">DTO 134E9</strain>
    </source>
</reference>
<sequence length="915" mass="103785">MYETELTAVKGFAFTSSKLLLVGESLSRLRVRNEQRLAVRTNHYSICNIDVMSPTFRLVCDFVQSAVAAAQSRIDSHLEAYVPPPILDSTTIGGRHSPDSLDGKVRDISSSQKPTLDLSETRKETYLRISDFAISRKDPQLPCHIIPFQRNKNFYGRTEALHQLDDFLVPSDDDSTRDQGGQNEELRTFALCGQGGVGKTQIATEFAYTHTDTFDVIIWLHAEESSRLETDFGRIAIELGLALEASQEAKDPALMRELVKGWLTKPVRSYNRLDNISNGEASWLLIYDNAQDRELLEDFWPPTGSTGSVLITSRDPLARTKFYLISDGIDLQPFGTEMAAAFLLNLTWRSDDENERNLAVTVAERLGGLPLALTQMASVMIRQVLSFEDFLARYEEEEARLSLLRLSYESRRKTEEYPHTVASVWALESLQEASGLLDFMALLDPESIPEEILQAVMKDNKMGDYPSSVTAYQHARTELVKSSLISIMANAKCFTIHRLVQDVALARMSPERLHACFSACVTSLTAIWPSAGFGIRHDIKRWPKCEELAPHVLRLEKRFKRTSEDVKRSMMRNIDFANLLNELGWYFQERSIVEEARDAFSFVQANLKTVLADNADNKNEPTLSPEELGKASFLLAETYRNLGCHAAEINQFAMAKSCFETYNTMMIDKFHDTPPGDDPRLMVSYVELATAHIMIEDWPNAVRCNLKALEAAEKLTDPFKAKQGRTLPLTNLACTYMLSERIEDAGDLLYTALREREELFGSNDRQSMLTGRVLHGLGNWEQLKGNPDKSLEFHARALLHFKETVGNHHHRTADMCFKVAEHYARLEESEKAITLLDQALKTYAEQPYFCAERARAWYLKGKMLVAQQQQNESKEAKTCFGEAVRLFRLARPDDGRPLERLGQEDFNNAVIFWSR</sequence>
<dbReference type="PANTHER" id="PTHR35205:SF1">
    <property type="entry name" value="ZU5 DOMAIN-CONTAINING PROTEIN"/>
    <property type="match status" value="1"/>
</dbReference>
<dbReference type="Pfam" id="PF25000">
    <property type="entry name" value="DUF7779"/>
    <property type="match status" value="1"/>
</dbReference>
<dbReference type="InterPro" id="IPR002182">
    <property type="entry name" value="NB-ARC"/>
</dbReference>
<dbReference type="Gene3D" id="3.40.50.300">
    <property type="entry name" value="P-loop containing nucleotide triphosphate hydrolases"/>
    <property type="match status" value="1"/>
</dbReference>
<dbReference type="Pfam" id="PF00931">
    <property type="entry name" value="NB-ARC"/>
    <property type="match status" value="1"/>
</dbReference>
<feature type="domain" description="DUF7779" evidence="3">
    <location>
        <begin position="425"/>
        <end position="512"/>
    </location>
</feature>
<proteinExistence type="predicted"/>
<dbReference type="AlphaFoldDB" id="A0A1L9S3Z5"/>
<dbReference type="InterPro" id="IPR027417">
    <property type="entry name" value="P-loop_NTPase"/>
</dbReference>
<dbReference type="Gene3D" id="1.25.40.10">
    <property type="entry name" value="Tetratricopeptide repeat domain"/>
    <property type="match status" value="2"/>
</dbReference>
<evidence type="ECO:0000259" key="2">
    <source>
        <dbReference type="Pfam" id="PF00931"/>
    </source>
</evidence>
<gene>
    <name evidence="4" type="ORF">ASPWEDRAFT_23938</name>
</gene>
<dbReference type="InterPro" id="IPR011990">
    <property type="entry name" value="TPR-like_helical_dom_sf"/>
</dbReference>
<protein>
    <submittedName>
        <fullName evidence="4">Uncharacterized protein</fullName>
    </submittedName>
</protein>
<feature type="region of interest" description="Disordered" evidence="1">
    <location>
        <begin position="89"/>
        <end position="115"/>
    </location>
</feature>
<keyword evidence="5" id="KW-1185">Reference proteome</keyword>
<evidence type="ECO:0000313" key="5">
    <source>
        <dbReference type="Proteomes" id="UP000184383"/>
    </source>
</evidence>
<evidence type="ECO:0000259" key="3">
    <source>
        <dbReference type="Pfam" id="PF25000"/>
    </source>
</evidence>
<dbReference type="InterPro" id="IPR019734">
    <property type="entry name" value="TPR_rpt"/>
</dbReference>
<dbReference type="PRINTS" id="PR00364">
    <property type="entry name" value="DISEASERSIST"/>
</dbReference>
<dbReference type="OrthoDB" id="6161812at2759"/>
<evidence type="ECO:0000313" key="4">
    <source>
        <dbReference type="EMBL" id="OJJ41888.1"/>
    </source>
</evidence>
<feature type="compositionally biased region" description="Basic and acidic residues" evidence="1">
    <location>
        <begin position="96"/>
        <end position="107"/>
    </location>
</feature>
<dbReference type="Proteomes" id="UP000184383">
    <property type="component" value="Unassembled WGS sequence"/>
</dbReference>
<dbReference type="SUPFAM" id="SSF48452">
    <property type="entry name" value="TPR-like"/>
    <property type="match status" value="2"/>
</dbReference>
<dbReference type="EMBL" id="KV878209">
    <property type="protein sequence ID" value="OJJ41888.1"/>
    <property type="molecule type" value="Genomic_DNA"/>
</dbReference>
<dbReference type="VEuPathDB" id="FungiDB:ASPWEDRAFT_23938"/>
<dbReference type="GeneID" id="63748394"/>
<organism evidence="4 5">
    <name type="scientific">Aspergillus wentii DTO 134E9</name>
    <dbReference type="NCBI Taxonomy" id="1073089"/>
    <lineage>
        <taxon>Eukaryota</taxon>
        <taxon>Fungi</taxon>
        <taxon>Dikarya</taxon>
        <taxon>Ascomycota</taxon>
        <taxon>Pezizomycotina</taxon>
        <taxon>Eurotiomycetes</taxon>
        <taxon>Eurotiomycetidae</taxon>
        <taxon>Eurotiales</taxon>
        <taxon>Aspergillaceae</taxon>
        <taxon>Aspergillus</taxon>
        <taxon>Aspergillus subgen. Cremei</taxon>
    </lineage>
</organism>
<dbReference type="SMART" id="SM00028">
    <property type="entry name" value="TPR"/>
    <property type="match status" value="6"/>
</dbReference>
<dbReference type="RefSeq" id="XP_040695564.1">
    <property type="nucleotide sequence ID" value="XM_040832546.1"/>
</dbReference>
<feature type="domain" description="NB-ARC" evidence="2">
    <location>
        <begin position="183"/>
        <end position="287"/>
    </location>
</feature>
<accession>A0A1L9S3Z5</accession>
<dbReference type="STRING" id="1073089.A0A1L9S3Z5"/>
<evidence type="ECO:0000256" key="1">
    <source>
        <dbReference type="SAM" id="MobiDB-lite"/>
    </source>
</evidence>